<dbReference type="PANTHER" id="PTHR13789:SF316">
    <property type="entry name" value="FAD-BINDING DOMAIN-CONTAINING PROTEIN"/>
    <property type="match status" value="1"/>
</dbReference>
<dbReference type="PANTHER" id="PTHR13789">
    <property type="entry name" value="MONOOXYGENASE"/>
    <property type="match status" value="1"/>
</dbReference>
<evidence type="ECO:0000256" key="5">
    <source>
        <dbReference type="ARBA" id="ARBA00023033"/>
    </source>
</evidence>
<dbReference type="Proteomes" id="UP001281614">
    <property type="component" value="Unassembled WGS sequence"/>
</dbReference>
<dbReference type="InterPro" id="IPR036188">
    <property type="entry name" value="FAD/NAD-bd_sf"/>
</dbReference>
<proteinExistence type="inferred from homology"/>
<protein>
    <submittedName>
        <fullName evidence="7">Kynurenine 3-monooxygenase</fullName>
    </submittedName>
</protein>
<gene>
    <name evidence="7" type="ORF">CKAH01_01922</name>
</gene>
<keyword evidence="2" id="KW-0285">Flavoprotein</keyword>
<dbReference type="EMBL" id="VYYT01000444">
    <property type="protein sequence ID" value="KAK2735541.1"/>
    <property type="molecule type" value="Genomic_DNA"/>
</dbReference>
<dbReference type="GO" id="GO:0071949">
    <property type="term" value="F:FAD binding"/>
    <property type="evidence" value="ECO:0007669"/>
    <property type="project" value="InterPro"/>
</dbReference>
<evidence type="ECO:0000313" key="8">
    <source>
        <dbReference type="Proteomes" id="UP001281614"/>
    </source>
</evidence>
<keyword evidence="3" id="KW-0274">FAD</keyword>
<evidence type="ECO:0000256" key="3">
    <source>
        <dbReference type="ARBA" id="ARBA00022827"/>
    </source>
</evidence>
<reference evidence="7" key="1">
    <citation type="submission" date="2023-02" db="EMBL/GenBank/DDBJ databases">
        <title>Colletotrichum kahawae CIFC_Que2 genome sequencing and assembly.</title>
        <authorList>
            <person name="Baroncelli R."/>
        </authorList>
    </citation>
    <scope>NUCLEOTIDE SEQUENCE</scope>
    <source>
        <strain evidence="7">CIFC_Que2</strain>
    </source>
</reference>
<dbReference type="Pfam" id="PF01494">
    <property type="entry name" value="FAD_binding_3"/>
    <property type="match status" value="1"/>
</dbReference>
<keyword evidence="5" id="KW-0503">Monooxygenase</keyword>
<evidence type="ECO:0000256" key="4">
    <source>
        <dbReference type="ARBA" id="ARBA00023002"/>
    </source>
</evidence>
<accession>A0AAE0D2L1</accession>
<dbReference type="GO" id="GO:0004497">
    <property type="term" value="F:monooxygenase activity"/>
    <property type="evidence" value="ECO:0007669"/>
    <property type="project" value="UniProtKB-KW"/>
</dbReference>
<dbReference type="PRINTS" id="PR00420">
    <property type="entry name" value="RNGMNOXGNASE"/>
</dbReference>
<evidence type="ECO:0000256" key="1">
    <source>
        <dbReference type="ARBA" id="ARBA00007992"/>
    </source>
</evidence>
<evidence type="ECO:0000259" key="6">
    <source>
        <dbReference type="Pfam" id="PF01494"/>
    </source>
</evidence>
<keyword evidence="4" id="KW-0560">Oxidoreductase</keyword>
<name>A0AAE0D2L1_COLKA</name>
<evidence type="ECO:0000256" key="2">
    <source>
        <dbReference type="ARBA" id="ARBA00022630"/>
    </source>
</evidence>
<dbReference type="Gene3D" id="3.50.50.60">
    <property type="entry name" value="FAD/NAD(P)-binding domain"/>
    <property type="match status" value="1"/>
</dbReference>
<feature type="domain" description="FAD-binding" evidence="6">
    <location>
        <begin position="7"/>
        <end position="344"/>
    </location>
</feature>
<dbReference type="AlphaFoldDB" id="A0AAE0D2L1"/>
<sequence length="426" mass="46759">MSSTRDEVAIIGGGIAGMALALALASHSIPSTIYEMRPATPLPHHAGGGMMLCPNALRILDGLELYTPLLAQAYPFDYVYYKDRDETTVDRYPMGGEAQFGYRAVRVFRQELVELLAGACRERGGVRIEHGMRFVKVVEETETGVAFEFEGGERRSAGLLVGADGIHSKVRRGHVAPEAKLGFVGLAALTFAVPTAELAVPADKGYEFPVSVASANGVFVLAPQRPDGGEMLAGTQVPFDEAQAGRGREELLADKEGLKARLRRDEERWPGIVRSALGAIRDETMNVWPFYMLPPLERWTSSAEEGRRVLVLGDAAHAIPPTTGQGASMALEDAASLALVLKRVKESGGRIGWAEGAGFWEAMRRERLGDLVVLTKKLNNKRLPPQEMEKLGRDEVWFEEGEGQMRWLYVPEIEQRVEAWVKGKME</sequence>
<comment type="caution">
    <text evidence="7">The sequence shown here is derived from an EMBL/GenBank/DDBJ whole genome shotgun (WGS) entry which is preliminary data.</text>
</comment>
<keyword evidence="8" id="KW-1185">Reference proteome</keyword>
<organism evidence="7 8">
    <name type="scientific">Colletotrichum kahawae</name>
    <name type="common">Coffee berry disease fungus</name>
    <dbReference type="NCBI Taxonomy" id="34407"/>
    <lineage>
        <taxon>Eukaryota</taxon>
        <taxon>Fungi</taxon>
        <taxon>Dikarya</taxon>
        <taxon>Ascomycota</taxon>
        <taxon>Pezizomycotina</taxon>
        <taxon>Sordariomycetes</taxon>
        <taxon>Hypocreomycetidae</taxon>
        <taxon>Glomerellales</taxon>
        <taxon>Glomerellaceae</taxon>
        <taxon>Colletotrichum</taxon>
        <taxon>Colletotrichum gloeosporioides species complex</taxon>
    </lineage>
</organism>
<dbReference type="SUPFAM" id="SSF51905">
    <property type="entry name" value="FAD/NAD(P)-binding domain"/>
    <property type="match status" value="1"/>
</dbReference>
<evidence type="ECO:0000313" key="7">
    <source>
        <dbReference type="EMBL" id="KAK2735541.1"/>
    </source>
</evidence>
<comment type="similarity">
    <text evidence="1">Belongs to the paxM FAD-dependent monooxygenase family.</text>
</comment>
<dbReference type="InterPro" id="IPR050493">
    <property type="entry name" value="FAD-dep_Monooxygenase_BioMet"/>
</dbReference>
<dbReference type="InterPro" id="IPR002938">
    <property type="entry name" value="FAD-bd"/>
</dbReference>